<dbReference type="AlphaFoldDB" id="A0A8H5CRQ3"/>
<sequence>MAPPHIGKESGPHTTLYLFYITIMTLVKATEDCSLPSPYLPYELQQEIFELAAQAHPDCAPRLATVSSQVQFWYEPYLPRDIFLIASNRRVEPLIYSIIVLDFPFSSIQLFIRTFRSRPKSFFAKYVRHLYITSIVGISDARDIVSACTGVLTVKCWIDARPNIQGMHFVLPTHTLRRLSIKIETLFGYTIDETAYKFRSEDYPQLTHLEIVNPPGHNSSICLDWEGISELPSLKYLVLGDMWGYDHYYLFNAMEEILRRCPRLRALVVMSRDYDFSHALQIEPIVRNPRLVLLPSFHWPDTQVGYEIG</sequence>
<evidence type="ECO:0008006" key="4">
    <source>
        <dbReference type="Google" id="ProtNLM"/>
    </source>
</evidence>
<keyword evidence="1" id="KW-0732">Signal</keyword>
<gene>
    <name evidence="2" type="ORF">D9756_010432</name>
</gene>
<keyword evidence="3" id="KW-1185">Reference proteome</keyword>
<accession>A0A8H5CRQ3</accession>
<protein>
    <recommendedName>
        <fullName evidence="4">F-box domain-containing protein</fullName>
    </recommendedName>
</protein>
<comment type="caution">
    <text evidence="2">The sequence shown here is derived from an EMBL/GenBank/DDBJ whole genome shotgun (WGS) entry which is preliminary data.</text>
</comment>
<feature type="chain" id="PRO_5034492201" description="F-box domain-containing protein" evidence="1">
    <location>
        <begin position="30"/>
        <end position="309"/>
    </location>
</feature>
<reference evidence="2 3" key="1">
    <citation type="journal article" date="2020" name="ISME J.">
        <title>Uncovering the hidden diversity of litter-decomposition mechanisms in mushroom-forming fungi.</title>
        <authorList>
            <person name="Floudas D."/>
            <person name="Bentzer J."/>
            <person name="Ahren D."/>
            <person name="Johansson T."/>
            <person name="Persson P."/>
            <person name="Tunlid A."/>
        </authorList>
    </citation>
    <scope>NUCLEOTIDE SEQUENCE [LARGE SCALE GENOMIC DNA]</scope>
    <source>
        <strain evidence="2 3">CBS 146.42</strain>
    </source>
</reference>
<dbReference type="OrthoDB" id="2913000at2759"/>
<proteinExistence type="predicted"/>
<evidence type="ECO:0000313" key="3">
    <source>
        <dbReference type="Proteomes" id="UP000559027"/>
    </source>
</evidence>
<dbReference type="Proteomes" id="UP000559027">
    <property type="component" value="Unassembled WGS sequence"/>
</dbReference>
<dbReference type="EMBL" id="JAACJO010000030">
    <property type="protein sequence ID" value="KAF5346772.1"/>
    <property type="molecule type" value="Genomic_DNA"/>
</dbReference>
<evidence type="ECO:0000256" key="1">
    <source>
        <dbReference type="SAM" id="SignalP"/>
    </source>
</evidence>
<name>A0A8H5CRQ3_9AGAR</name>
<evidence type="ECO:0000313" key="2">
    <source>
        <dbReference type="EMBL" id="KAF5346772.1"/>
    </source>
</evidence>
<organism evidence="2 3">
    <name type="scientific">Leucocoprinus leucothites</name>
    <dbReference type="NCBI Taxonomy" id="201217"/>
    <lineage>
        <taxon>Eukaryota</taxon>
        <taxon>Fungi</taxon>
        <taxon>Dikarya</taxon>
        <taxon>Basidiomycota</taxon>
        <taxon>Agaricomycotina</taxon>
        <taxon>Agaricomycetes</taxon>
        <taxon>Agaricomycetidae</taxon>
        <taxon>Agaricales</taxon>
        <taxon>Agaricineae</taxon>
        <taxon>Agaricaceae</taxon>
        <taxon>Leucocoprinus</taxon>
    </lineage>
</organism>
<feature type="signal peptide" evidence="1">
    <location>
        <begin position="1"/>
        <end position="29"/>
    </location>
</feature>